<evidence type="ECO:0000313" key="5">
    <source>
        <dbReference type="Proteomes" id="UP000045706"/>
    </source>
</evidence>
<dbReference type="Gene3D" id="3.50.30.30">
    <property type="match status" value="1"/>
</dbReference>
<dbReference type="InterPro" id="IPR046450">
    <property type="entry name" value="PA_dom_sf"/>
</dbReference>
<evidence type="ECO:0000259" key="1">
    <source>
        <dbReference type="Pfam" id="PF02225"/>
    </source>
</evidence>
<reference evidence="4 5" key="1">
    <citation type="submission" date="2015-05" db="EMBL/GenBank/DDBJ databases">
        <authorList>
            <person name="Fogelqvist Johan"/>
        </authorList>
    </citation>
    <scope>NUCLEOTIDE SEQUENCE [LARGE SCALE GENOMIC DNA]</scope>
    <source>
        <strain evidence="2">VL1</strain>
        <strain evidence="3">VL2</strain>
    </source>
</reference>
<gene>
    <name evidence="2" type="ORF">BN1708_019826</name>
    <name evidence="3" type="ORF">BN1723_020325</name>
</gene>
<name>A0A0G4MNP0_VERLO</name>
<keyword evidence="4" id="KW-1185">Reference proteome</keyword>
<dbReference type="InterPro" id="IPR003137">
    <property type="entry name" value="PA_domain"/>
</dbReference>
<dbReference type="AlphaFoldDB" id="A0A0G4MNP0"/>
<proteinExistence type="predicted"/>
<accession>A0A0G4MNP0</accession>
<sequence length="105" mass="10698">QDFPPEIEGNIGLISRGPQGGSCSFALKSANAGAAGAAALVIFDYVPGAPPINGVLSYEDLPEGPTVPTSGISNELGLALSARLQAGEEIIVDSFYTATAGDIWY</sequence>
<dbReference type="STRING" id="100787.A0A0G4MNP0"/>
<organism evidence="2 4">
    <name type="scientific">Verticillium longisporum</name>
    <name type="common">Verticillium dahliae var. longisporum</name>
    <dbReference type="NCBI Taxonomy" id="100787"/>
    <lineage>
        <taxon>Eukaryota</taxon>
        <taxon>Fungi</taxon>
        <taxon>Dikarya</taxon>
        <taxon>Ascomycota</taxon>
        <taxon>Pezizomycotina</taxon>
        <taxon>Sordariomycetes</taxon>
        <taxon>Hypocreomycetidae</taxon>
        <taxon>Glomerellales</taxon>
        <taxon>Plectosphaerellaceae</taxon>
        <taxon>Verticillium</taxon>
    </lineage>
</organism>
<dbReference type="SUPFAM" id="SSF52025">
    <property type="entry name" value="PA domain"/>
    <property type="match status" value="1"/>
</dbReference>
<dbReference type="EMBL" id="CVQI01036721">
    <property type="protein sequence ID" value="CRK47595.1"/>
    <property type="molecule type" value="Genomic_DNA"/>
</dbReference>
<dbReference type="Pfam" id="PF02225">
    <property type="entry name" value="PA"/>
    <property type="match status" value="1"/>
</dbReference>
<evidence type="ECO:0000313" key="2">
    <source>
        <dbReference type="EMBL" id="CRK35836.1"/>
    </source>
</evidence>
<dbReference type="Proteomes" id="UP000045706">
    <property type="component" value="Unassembled WGS sequence"/>
</dbReference>
<dbReference type="Proteomes" id="UP000044602">
    <property type="component" value="Unassembled WGS sequence"/>
</dbReference>
<dbReference type="EMBL" id="CVQH01023681">
    <property type="protein sequence ID" value="CRK35836.1"/>
    <property type="molecule type" value="Genomic_DNA"/>
</dbReference>
<evidence type="ECO:0000313" key="3">
    <source>
        <dbReference type="EMBL" id="CRK47595.1"/>
    </source>
</evidence>
<feature type="non-terminal residue" evidence="2">
    <location>
        <position position="105"/>
    </location>
</feature>
<evidence type="ECO:0000313" key="4">
    <source>
        <dbReference type="Proteomes" id="UP000044602"/>
    </source>
</evidence>
<protein>
    <recommendedName>
        <fullName evidence="1">PA domain-containing protein</fullName>
    </recommendedName>
</protein>
<feature type="domain" description="PA" evidence="1">
    <location>
        <begin position="6"/>
        <end position="80"/>
    </location>
</feature>
<feature type="non-terminal residue" evidence="2">
    <location>
        <position position="1"/>
    </location>
</feature>